<keyword evidence="7" id="KW-1185">Reference proteome</keyword>
<evidence type="ECO:0000256" key="2">
    <source>
        <dbReference type="ARBA" id="ARBA00022692"/>
    </source>
</evidence>
<comment type="caution">
    <text evidence="6">The sequence shown here is derived from an EMBL/GenBank/DDBJ whole genome shotgun (WGS) entry which is preliminary data.</text>
</comment>
<feature type="domain" description="Polypeptide-transport-associated ShlB-type" evidence="5">
    <location>
        <begin position="2"/>
        <end position="70"/>
    </location>
</feature>
<name>A0ABU5NWV4_9GAMM</name>
<feature type="domain" description="Haemolysin activator HlyB C-terminal" evidence="4">
    <location>
        <begin position="281"/>
        <end position="439"/>
    </location>
</feature>
<dbReference type="Gene3D" id="3.10.20.310">
    <property type="entry name" value="membrane protein fhac"/>
    <property type="match status" value="1"/>
</dbReference>
<reference evidence="6 7" key="1">
    <citation type="submission" date="2023-12" db="EMBL/GenBank/DDBJ databases">
        <title>Marinobacter qingdaonensis sp. nov., isolated from the intertidal sediment of Qingdao, PR China.</title>
        <authorList>
            <person name="Li Y."/>
        </authorList>
    </citation>
    <scope>NUCLEOTIDE SEQUENCE [LARGE SCALE GENOMIC DNA]</scope>
    <source>
        <strain evidence="6 7">ASW11-75</strain>
    </source>
</reference>
<dbReference type="InterPro" id="IPR013686">
    <property type="entry name" value="Polypept-transport_assoc_ShlB"/>
</dbReference>
<dbReference type="PANTHER" id="PTHR34597">
    <property type="entry name" value="SLR1661 PROTEIN"/>
    <property type="match status" value="1"/>
</dbReference>
<evidence type="ECO:0000259" key="5">
    <source>
        <dbReference type="Pfam" id="PF08479"/>
    </source>
</evidence>
<dbReference type="InterPro" id="IPR051544">
    <property type="entry name" value="TPS_OM_transporter"/>
</dbReference>
<organism evidence="6 7">
    <name type="scientific">Marinobacter qingdaonensis</name>
    <dbReference type="NCBI Taxonomy" id="3108486"/>
    <lineage>
        <taxon>Bacteria</taxon>
        <taxon>Pseudomonadati</taxon>
        <taxon>Pseudomonadota</taxon>
        <taxon>Gammaproteobacteria</taxon>
        <taxon>Pseudomonadales</taxon>
        <taxon>Marinobacteraceae</taxon>
        <taxon>Marinobacter</taxon>
    </lineage>
</organism>
<keyword evidence="1" id="KW-1134">Transmembrane beta strand</keyword>
<evidence type="ECO:0000256" key="3">
    <source>
        <dbReference type="ARBA" id="ARBA00023237"/>
    </source>
</evidence>
<dbReference type="Proteomes" id="UP001305746">
    <property type="component" value="Unassembled WGS sequence"/>
</dbReference>
<proteinExistence type="predicted"/>
<evidence type="ECO:0000259" key="4">
    <source>
        <dbReference type="Pfam" id="PF03865"/>
    </source>
</evidence>
<dbReference type="PANTHER" id="PTHR34597:SF3">
    <property type="entry name" value="OUTER MEMBRANE TRANSPORTER CDIB"/>
    <property type="match status" value="1"/>
</dbReference>
<dbReference type="Pfam" id="PF08479">
    <property type="entry name" value="POTRA_2"/>
    <property type="match status" value="1"/>
</dbReference>
<dbReference type="EMBL" id="JAYDCJ010000003">
    <property type="protein sequence ID" value="MEA1080303.1"/>
    <property type="molecule type" value="Genomic_DNA"/>
</dbReference>
<dbReference type="InterPro" id="IPR005565">
    <property type="entry name" value="Hemolysn_activator_HlyB_C"/>
</dbReference>
<keyword evidence="3" id="KW-0998">Cell outer membrane</keyword>
<evidence type="ECO:0000313" key="6">
    <source>
        <dbReference type="EMBL" id="MEA1080303.1"/>
    </source>
</evidence>
<protein>
    <submittedName>
        <fullName evidence="6">ShlB/FhaC/HecB family hemolysin secretion/activation protein</fullName>
    </submittedName>
</protein>
<accession>A0ABU5NWV4</accession>
<evidence type="ECO:0000313" key="7">
    <source>
        <dbReference type="Proteomes" id="UP001305746"/>
    </source>
</evidence>
<gene>
    <name evidence="6" type="ORF">U5822_06460</name>
</gene>
<dbReference type="Pfam" id="PF03865">
    <property type="entry name" value="ShlB"/>
    <property type="match status" value="1"/>
</dbReference>
<keyword evidence="1" id="KW-0472">Membrane</keyword>
<keyword evidence="2" id="KW-0812">Transmembrane</keyword>
<dbReference type="Gene3D" id="2.40.160.50">
    <property type="entry name" value="membrane protein fhac: a member of the omp85/tpsb transporter family"/>
    <property type="match status" value="1"/>
</dbReference>
<sequence length="476" mass="51686">MVFQGVTVFNPDQLGPVYQSSIGKKLNGQVRSTLASKVRQLYTDRGFYAPSVTVSPHDTVDGVTLVQVTEPRVAAIEVRGADQAETRRIRQAFSPLQAVQPVSKRHVEYVVNSYQATHQVALAPEPQATGNREQGGGFTLVLRKQTHWYGFLSYSSEGDKRLGRDLVIGQVAVANPVPVVHQASVFGLHTLASDAYRVAGGEVVTAPGDRSKLTLGTRIGRALLDNPSAPGRTVYRFQEHGAEWSYGLDNTDQMESDVFAALTARGYTRTDRGTRELDEDLRLADIGYRALHQTTDRAQRLVLTGRAGIDGLGASRRGSQSDDGVDLSFQIARAEYTLWHRLPAGLSVRTLVEGQYATDHLPSSQKFVIGGSQFARAYEPGAFAGDRGAGAEVELRRRFANPWDWPAAITPFVYYGLATAEQHGTGSRDSAAAAGLGFRLVAGDLSGFLEYGRPLTNESAISDEDGRLTGRVTLTF</sequence>
<evidence type="ECO:0000256" key="1">
    <source>
        <dbReference type="ARBA" id="ARBA00022452"/>
    </source>
</evidence>